<dbReference type="AlphaFoldDB" id="A0AA88KVW9"/>
<dbReference type="PANTHER" id="PTHR37456:SF6">
    <property type="entry name" value="COLLAGEN ALPHA-1(XXIII) CHAIN-LIKE ISOFORM X2"/>
    <property type="match status" value="1"/>
</dbReference>
<keyword evidence="4" id="KW-0732">Signal</keyword>
<dbReference type="GO" id="GO:0009792">
    <property type="term" value="P:embryo development ending in birth or egg hatching"/>
    <property type="evidence" value="ECO:0007669"/>
    <property type="project" value="UniProtKB-ARBA"/>
</dbReference>
<proteinExistence type="predicted"/>
<feature type="domain" description="Collagen IV NC1" evidence="11">
    <location>
        <begin position="296"/>
        <end position="535"/>
    </location>
</feature>
<name>A0AA88KVW9_ARTSF</name>
<reference evidence="12" key="1">
    <citation type="submission" date="2023-07" db="EMBL/GenBank/DDBJ databases">
        <title>Chromosome-level genome assembly of Artemia franciscana.</title>
        <authorList>
            <person name="Jo E."/>
        </authorList>
    </citation>
    <scope>NUCLEOTIDE SEQUENCE</scope>
    <source>
        <tissue evidence="12">Whole body</tissue>
    </source>
</reference>
<dbReference type="InterPro" id="IPR050938">
    <property type="entry name" value="Collagen_Structural_Proteins"/>
</dbReference>
<keyword evidence="8" id="KW-1015">Disulfide bond</keyword>
<evidence type="ECO:0000256" key="2">
    <source>
        <dbReference type="ARBA" id="ARBA00022525"/>
    </source>
</evidence>
<evidence type="ECO:0000256" key="10">
    <source>
        <dbReference type="SAM" id="MobiDB-lite"/>
    </source>
</evidence>
<dbReference type="InterPro" id="IPR001442">
    <property type="entry name" value="Collagen_IV_NC"/>
</dbReference>
<comment type="subcellular location">
    <subcellularLocation>
        <location evidence="1">Secreted</location>
        <location evidence="1">Extracellular space</location>
        <location evidence="1">Extracellular matrix</location>
        <location evidence="1">Basement membrane</location>
    </subcellularLocation>
</comment>
<dbReference type="Pfam" id="PF01413">
    <property type="entry name" value="C4"/>
    <property type="match status" value="2"/>
</dbReference>
<feature type="compositionally biased region" description="Basic and acidic residues" evidence="10">
    <location>
        <begin position="1"/>
        <end position="12"/>
    </location>
</feature>
<feature type="region of interest" description="Disordered" evidence="10">
    <location>
        <begin position="554"/>
        <end position="594"/>
    </location>
</feature>
<feature type="compositionally biased region" description="Basic and acidic residues" evidence="10">
    <location>
        <begin position="237"/>
        <end position="247"/>
    </location>
</feature>
<dbReference type="GO" id="GO:0005581">
    <property type="term" value="C:collagen trimer"/>
    <property type="evidence" value="ECO:0007669"/>
    <property type="project" value="UniProtKB-KW"/>
</dbReference>
<dbReference type="EMBL" id="JAVRJZ010000017">
    <property type="protein sequence ID" value="KAK2709138.1"/>
    <property type="molecule type" value="Genomic_DNA"/>
</dbReference>
<organism evidence="12 13">
    <name type="scientific">Artemia franciscana</name>
    <name type="common">Brine shrimp</name>
    <name type="synonym">Artemia sanfranciscana</name>
    <dbReference type="NCBI Taxonomy" id="6661"/>
    <lineage>
        <taxon>Eukaryota</taxon>
        <taxon>Metazoa</taxon>
        <taxon>Ecdysozoa</taxon>
        <taxon>Arthropoda</taxon>
        <taxon>Crustacea</taxon>
        <taxon>Branchiopoda</taxon>
        <taxon>Anostraca</taxon>
        <taxon>Artemiidae</taxon>
        <taxon>Artemia</taxon>
    </lineage>
</organism>
<feature type="compositionally biased region" description="Basic and acidic residues" evidence="10">
    <location>
        <begin position="205"/>
        <end position="214"/>
    </location>
</feature>
<evidence type="ECO:0000256" key="1">
    <source>
        <dbReference type="ARBA" id="ARBA00004302"/>
    </source>
</evidence>
<accession>A0AA88KVW9</accession>
<evidence type="ECO:0000256" key="9">
    <source>
        <dbReference type="ARBA" id="ARBA00064856"/>
    </source>
</evidence>
<evidence type="ECO:0000256" key="8">
    <source>
        <dbReference type="ARBA" id="ARBA00023157"/>
    </source>
</evidence>
<dbReference type="SMART" id="SM00111">
    <property type="entry name" value="C4"/>
    <property type="match status" value="2"/>
</dbReference>
<gene>
    <name evidence="12" type="ORF">QYM36_012957</name>
</gene>
<protein>
    <recommendedName>
        <fullName evidence="11">Collagen IV NC1 domain-containing protein</fullName>
    </recommendedName>
</protein>
<dbReference type="Pfam" id="PF01391">
    <property type="entry name" value="Collagen"/>
    <property type="match status" value="3"/>
</dbReference>
<evidence type="ECO:0000256" key="4">
    <source>
        <dbReference type="ARBA" id="ARBA00022729"/>
    </source>
</evidence>
<comment type="caution">
    <text evidence="12">The sequence shown here is derived from an EMBL/GenBank/DDBJ whole genome shotgun (WGS) entry which is preliminary data.</text>
</comment>
<keyword evidence="7" id="KW-0176">Collagen</keyword>
<feature type="compositionally biased region" description="Basic and acidic residues" evidence="10">
    <location>
        <begin position="141"/>
        <end position="158"/>
    </location>
</feature>
<keyword evidence="6" id="KW-0084">Basement membrane</keyword>
<feature type="region of interest" description="Disordered" evidence="10">
    <location>
        <begin position="1"/>
        <end position="286"/>
    </location>
</feature>
<dbReference type="PROSITE" id="PS51403">
    <property type="entry name" value="NC1_IV"/>
    <property type="match status" value="1"/>
</dbReference>
<dbReference type="InterPro" id="IPR036954">
    <property type="entry name" value="Collagen_IV_NC_sf"/>
</dbReference>
<comment type="subunit">
    <text evidence="9">Trimers of two alpha 1(IV) and one alpha 2(IV) chain. Type IV collagen forms a mesh-like network linked through intermolecular interactions between 7S domains and between NC1 domains.</text>
</comment>
<dbReference type="FunFam" id="2.170.240.10:FF:000001">
    <property type="entry name" value="Collagen IV alpha 1 chain"/>
    <property type="match status" value="1"/>
</dbReference>
<sequence>GRTGEKGFRGMEGEDGTPGQSGESGELGPRGPKGFPANRPGEKGAIGDMGYDGVRGQCDEGPKGPPGETGSCGTPGIPGLPGPAGISPAGQKGEKGVKNYQIGPKGPPGRQGNTGNRGDLGRKGSLGDTGPRGPQGFSGIKGEEGYSLKGYKGDKGEGGDIGPQGRRGVSGNKGQRGLNGFVGSAGGIGLPGNKGMKGNTGSPSDNDKGIRGDEGDIGVPGPQGSRGLNGKIGLPGERGEDGERGSHGEFGQIGEIGFKGEMGHRGRQGASGPRGAKGSKGTLGQDGVQTHLKKLSYFITRHSQSRQIPECPIGTKKMWDGFSLSHFVGDHLSQDQDLGQPSSCLQVFNPMPFIFCSSRNSSETCNYASRNDYSYWLSTENGQRRSTRFTNIEGDEIKNYVSRCSVCEATRNVITVHSQSAEVPDCPLNWMELWSGYSFLMYTKLNNNRKIRSADGKKGAGQQLSSPGSCLETFQHIPFIECHGRGTCNYFTSSLSFWLSSIDESHMFKKPKNETFKGEAYLRKVSRCSVCLRIQSSIQITTSRPVATTATPTVPTLDISASGDGLTTDDEDLVTGSGDGQLTSSGDYEDSEEETTVEIVTYDWGTDSPVVPPSRRRRHKEKVYSTWTLDDSDYLDF</sequence>
<evidence type="ECO:0000256" key="7">
    <source>
        <dbReference type="ARBA" id="ARBA00023119"/>
    </source>
</evidence>
<evidence type="ECO:0000259" key="11">
    <source>
        <dbReference type="PROSITE" id="PS51403"/>
    </source>
</evidence>
<dbReference type="InterPro" id="IPR008160">
    <property type="entry name" value="Collagen"/>
</dbReference>
<dbReference type="Gene3D" id="2.170.240.10">
    <property type="entry name" value="Collagen IV, non-collagenous"/>
    <property type="match status" value="1"/>
</dbReference>
<keyword evidence="5" id="KW-0677">Repeat</keyword>
<feature type="compositionally biased region" description="Gly residues" evidence="10">
    <location>
        <begin position="183"/>
        <end position="192"/>
    </location>
</feature>
<evidence type="ECO:0000313" key="13">
    <source>
        <dbReference type="Proteomes" id="UP001187531"/>
    </source>
</evidence>
<evidence type="ECO:0000256" key="5">
    <source>
        <dbReference type="ARBA" id="ARBA00022737"/>
    </source>
</evidence>
<dbReference type="SUPFAM" id="SSF56436">
    <property type="entry name" value="C-type lectin-like"/>
    <property type="match status" value="2"/>
</dbReference>
<evidence type="ECO:0000256" key="3">
    <source>
        <dbReference type="ARBA" id="ARBA00022530"/>
    </source>
</evidence>
<dbReference type="GO" id="GO:0005201">
    <property type="term" value="F:extracellular matrix structural constituent"/>
    <property type="evidence" value="ECO:0007669"/>
    <property type="project" value="InterPro"/>
</dbReference>
<evidence type="ECO:0000313" key="12">
    <source>
        <dbReference type="EMBL" id="KAK2709138.1"/>
    </source>
</evidence>
<keyword evidence="3" id="KW-0272">Extracellular matrix</keyword>
<dbReference type="PANTHER" id="PTHR37456">
    <property type="entry name" value="SI:CH211-266K2.1"/>
    <property type="match status" value="1"/>
</dbReference>
<dbReference type="Proteomes" id="UP001187531">
    <property type="component" value="Unassembled WGS sequence"/>
</dbReference>
<dbReference type="InterPro" id="IPR016187">
    <property type="entry name" value="CTDL_fold"/>
</dbReference>
<evidence type="ECO:0000256" key="6">
    <source>
        <dbReference type="ARBA" id="ARBA00022869"/>
    </source>
</evidence>
<feature type="non-terminal residue" evidence="12">
    <location>
        <position position="637"/>
    </location>
</feature>
<keyword evidence="2" id="KW-0964">Secreted</keyword>
<dbReference type="GO" id="GO:0005604">
    <property type="term" value="C:basement membrane"/>
    <property type="evidence" value="ECO:0007669"/>
    <property type="project" value="UniProtKB-SubCell"/>
</dbReference>
<keyword evidence="13" id="KW-1185">Reference proteome</keyword>